<proteinExistence type="predicted"/>
<comment type="caution">
    <text evidence="2">The sequence shown here is derived from an EMBL/GenBank/DDBJ whole genome shotgun (WGS) entry which is preliminary data.</text>
</comment>
<dbReference type="EMBL" id="JBHTJP010000032">
    <property type="protein sequence ID" value="MFD0976778.1"/>
    <property type="molecule type" value="Genomic_DNA"/>
</dbReference>
<accession>A0ABW3IFG3</accession>
<gene>
    <name evidence="2" type="ORF">ACFQ1G_08250</name>
</gene>
<evidence type="ECO:0000259" key="1">
    <source>
        <dbReference type="Pfam" id="PF07007"/>
    </source>
</evidence>
<reference evidence="3" key="1">
    <citation type="journal article" date="2019" name="Int. J. Syst. Evol. Microbiol.">
        <title>The Global Catalogue of Microorganisms (GCM) 10K type strain sequencing project: providing services to taxonomists for standard genome sequencing and annotation.</title>
        <authorList>
            <consortium name="The Broad Institute Genomics Platform"/>
            <consortium name="The Broad Institute Genome Sequencing Center for Infectious Disease"/>
            <person name="Wu L."/>
            <person name="Ma J."/>
        </authorList>
    </citation>
    <scope>NUCLEOTIDE SEQUENCE [LARGE SCALE GENOMIC DNA]</scope>
    <source>
        <strain evidence="3">CCUG 60898</strain>
    </source>
</reference>
<dbReference type="RefSeq" id="WP_380738413.1">
    <property type="nucleotide sequence ID" value="NZ_JBHTJP010000032.1"/>
</dbReference>
<evidence type="ECO:0000313" key="3">
    <source>
        <dbReference type="Proteomes" id="UP001597100"/>
    </source>
</evidence>
<name>A0ABW3IFG3_9FLAO</name>
<evidence type="ECO:0000313" key="2">
    <source>
        <dbReference type="EMBL" id="MFD0976778.1"/>
    </source>
</evidence>
<dbReference type="Proteomes" id="UP001597100">
    <property type="component" value="Unassembled WGS sequence"/>
</dbReference>
<keyword evidence="3" id="KW-1185">Reference proteome</keyword>
<sequence length="139" mass="16297">MKILLTTILILFSVFNYGQVDSTDHIGKELQDCLDSSENYSTKRMTDCVNTATEKWDAELNKAYKELLDLLMAEQKEKLKISQREWIEFRDKEIEFSNQLYYDLEGTMWIPVAAQTKLDLTKKRTIELESFISVLTLNK</sequence>
<feature type="domain" description="Lysozyme inhibitor LprI-like N-terminal" evidence="1">
    <location>
        <begin position="33"/>
        <end position="128"/>
    </location>
</feature>
<dbReference type="Pfam" id="PF07007">
    <property type="entry name" value="LprI"/>
    <property type="match status" value="1"/>
</dbReference>
<dbReference type="PANTHER" id="PTHR39176">
    <property type="entry name" value="PERIPLASMIC PROTEIN-RELATED"/>
    <property type="match status" value="1"/>
</dbReference>
<protein>
    <submittedName>
        <fullName evidence="2">Lysozyme inhibitor LprI family protein</fullName>
    </submittedName>
</protein>
<dbReference type="InterPro" id="IPR009739">
    <property type="entry name" value="LprI-like_N"/>
</dbReference>
<dbReference type="Gene3D" id="1.20.1270.180">
    <property type="match status" value="1"/>
</dbReference>
<organism evidence="2 3">
    <name type="scientific">Salinimicrobium gaetbulicola</name>
    <dbReference type="NCBI Taxonomy" id="999702"/>
    <lineage>
        <taxon>Bacteria</taxon>
        <taxon>Pseudomonadati</taxon>
        <taxon>Bacteroidota</taxon>
        <taxon>Flavobacteriia</taxon>
        <taxon>Flavobacteriales</taxon>
        <taxon>Flavobacteriaceae</taxon>
        <taxon>Salinimicrobium</taxon>
    </lineage>
</organism>
<dbReference type="PANTHER" id="PTHR39176:SF1">
    <property type="entry name" value="PERIPLASMIC PROTEIN"/>
    <property type="match status" value="1"/>
</dbReference>